<accession>A0ABS4ITJ5</accession>
<evidence type="ECO:0000313" key="2">
    <source>
        <dbReference type="Proteomes" id="UP001519287"/>
    </source>
</evidence>
<evidence type="ECO:0000313" key="1">
    <source>
        <dbReference type="EMBL" id="MBP1990445.1"/>
    </source>
</evidence>
<comment type="caution">
    <text evidence="1">The sequence shown here is derived from an EMBL/GenBank/DDBJ whole genome shotgun (WGS) entry which is preliminary data.</text>
</comment>
<dbReference type="EMBL" id="JAGGLB010000005">
    <property type="protein sequence ID" value="MBP1990445.1"/>
    <property type="molecule type" value="Genomic_DNA"/>
</dbReference>
<dbReference type="RefSeq" id="WP_209971224.1">
    <property type="nucleotide sequence ID" value="NZ_JAGGLB010000005.1"/>
</dbReference>
<gene>
    <name evidence="1" type="ORF">J2Z66_002051</name>
</gene>
<keyword evidence="2" id="KW-1185">Reference proteome</keyword>
<protein>
    <submittedName>
        <fullName evidence="1">Uncharacterized protein</fullName>
    </submittedName>
</protein>
<sequence>MISDFERLMDEAYGLPAGESKLAVLEEAARIADALGNMEQGYEARTEIVETAIFNGFPLKALVAFSWQLGQYDKNPENDSFDSSSLLWSYKWILSKSTCFPDITRNQIEELLEDFRKRYRKHGYSDRTYYYYRFRIAMDTGYLDEAASHYAVFSATDRDYMSDCEACEQNQIVRYMVLLGEDEHALKMAAPILSGKMSCAEVPHVTLSKVLLPLHHLGREEEAKNSQRKGYRLIKGNRDFLVNVAEHIAYLSLTSPLKGLELLEKHMAEALDHEDPLDQMLFHLQAAALLKQLAAQSAEKAQKAGAAASRLRLPARHPLQGEEVDFSRLAVHYGKLAAAAAERFDRRNGNQYYFKQVQAAGIGG</sequence>
<dbReference type="Proteomes" id="UP001519287">
    <property type="component" value="Unassembled WGS sequence"/>
</dbReference>
<proteinExistence type="predicted"/>
<organism evidence="1 2">
    <name type="scientific">Paenibacillus eucommiae</name>
    <dbReference type="NCBI Taxonomy" id="1355755"/>
    <lineage>
        <taxon>Bacteria</taxon>
        <taxon>Bacillati</taxon>
        <taxon>Bacillota</taxon>
        <taxon>Bacilli</taxon>
        <taxon>Bacillales</taxon>
        <taxon>Paenibacillaceae</taxon>
        <taxon>Paenibacillus</taxon>
    </lineage>
</organism>
<reference evidence="1 2" key="1">
    <citation type="submission" date="2021-03" db="EMBL/GenBank/DDBJ databases">
        <title>Genomic Encyclopedia of Type Strains, Phase IV (KMG-IV): sequencing the most valuable type-strain genomes for metagenomic binning, comparative biology and taxonomic classification.</title>
        <authorList>
            <person name="Goeker M."/>
        </authorList>
    </citation>
    <scope>NUCLEOTIDE SEQUENCE [LARGE SCALE GENOMIC DNA]</scope>
    <source>
        <strain evidence="1 2">DSM 26048</strain>
    </source>
</reference>
<name>A0ABS4ITJ5_9BACL</name>